<dbReference type="InterPro" id="IPR000073">
    <property type="entry name" value="AB_hydrolase_1"/>
</dbReference>
<evidence type="ECO:0000259" key="3">
    <source>
        <dbReference type="Pfam" id="PF00501"/>
    </source>
</evidence>
<evidence type="ECO:0000256" key="1">
    <source>
        <dbReference type="ARBA" id="ARBA00006432"/>
    </source>
</evidence>
<dbReference type="Gene3D" id="3.40.50.1820">
    <property type="entry name" value="alpha/beta hydrolase"/>
    <property type="match status" value="1"/>
</dbReference>
<keyword evidence="6" id="KW-1185">Reference proteome</keyword>
<dbReference type="SUPFAM" id="SSF53474">
    <property type="entry name" value="alpha/beta-Hydrolases"/>
    <property type="match status" value="1"/>
</dbReference>
<dbReference type="Proteomes" id="UP000011863">
    <property type="component" value="Chromosome"/>
</dbReference>
<dbReference type="PANTHER" id="PTHR43201:SF5">
    <property type="entry name" value="MEDIUM-CHAIN ACYL-COA LIGASE ACSF2, MITOCHONDRIAL"/>
    <property type="match status" value="1"/>
</dbReference>
<dbReference type="AlphaFoldDB" id="A0A6C7E9K7"/>
<dbReference type="Pfam" id="PF00561">
    <property type="entry name" value="Abhydrolase_1"/>
    <property type="match status" value="1"/>
</dbReference>
<protein>
    <submittedName>
        <fullName evidence="5">Putative fatty-acid--CoA ligase</fullName>
        <ecNumber evidence="5">6.2.1.-</ecNumber>
    </submittedName>
</protein>
<comment type="similarity">
    <text evidence="1">Belongs to the ATP-dependent AMP-binding enzyme family.</text>
</comment>
<dbReference type="EMBL" id="AP012057">
    <property type="protein sequence ID" value="BAN02702.1"/>
    <property type="molecule type" value="Genomic_DNA"/>
</dbReference>
<dbReference type="GO" id="GO:0031956">
    <property type="term" value="F:medium-chain fatty acid-CoA ligase activity"/>
    <property type="evidence" value="ECO:0007669"/>
    <property type="project" value="TreeGrafter"/>
</dbReference>
<evidence type="ECO:0000313" key="5">
    <source>
        <dbReference type="EMBL" id="BAN02702.1"/>
    </source>
</evidence>
<evidence type="ECO:0000256" key="2">
    <source>
        <dbReference type="ARBA" id="ARBA00022598"/>
    </source>
</evidence>
<sequence length="851" mass="89713">MTALPDAATWRAWGIDPDWSRTLDVASHDGSTHRWHLLDTAPAADSTVATVVCVHGNPTWAYAWKSFMTTFGDDHRVIALDQLGMGYSERTDLRRYRTRVDDLADVIAALDIDRSKPLVLAAHDWGGAIAMGWAVDHPDELAGLVLCNTGIGVPAGRSAPRLISLAASKPLRDLVCRRTSTFVEGTVRLSGRRISKVDRQAFRAPYRNAADRRAIADFVGDVPLTSPHPSEADLLDVADRLHTVEAPVLLAWGSADPVFDDDFAADLAGRFPNSSLQRYPDANHLVMAEADVASTVDAWLADLVDPSNHAVAASDTAGAIEHDLDAEVIWAAIERRRHDDAVAVHDDATGESISFRELAVLVDNIAADLRTRGLEPGDRVAMLTPPGVGLIAAVYGVWRAGGVTVVADRGLGLGGLGAAVRQTRPSWVIGPRPARVAARTLRWAPRATMIDVDDLVAAPAATGELDVPAPDELAAVLFTSGATGPAKGVRYTHRQFAAQRDALARTYGITEGDRLVAAFAPFALYGPALGITSVLADCDVTKPGELTADAVERACAAVEATMVFASPAALTNVLRTAGRAQHPALARVRLVQSAGAPVPAETLRAVAALTPKATLHTPYGMTEALPVADIDLAAIEHAEHDRPTAGVCVGHPVEGAEVMIAALGFDATAGVPDPLPTGRMGEVLVRAPWVSDGYLGLWGTQRQARPGSGWHRSGDVGHLDGDGRLWIEGRSVHVIDAVDGPITSVPVERSVERAGIDGVTAGRVAAIGVGPAGVQQLVVVIESPDQSVGLAPAGTVAAVRDIVDHPVAAVLITDGLPVDIRHNAKIDRTAVATWAGGVLDGSATPRRRFRR</sequence>
<dbReference type="InterPro" id="IPR042099">
    <property type="entry name" value="ANL_N_sf"/>
</dbReference>
<dbReference type="InterPro" id="IPR000873">
    <property type="entry name" value="AMP-dep_synth/lig_dom"/>
</dbReference>
<dbReference type="PRINTS" id="PR00111">
    <property type="entry name" value="ABHYDROLASE"/>
</dbReference>
<gene>
    <name evidence="5" type="ORF">YM304_23880</name>
</gene>
<proteinExistence type="inferred from homology"/>
<dbReference type="KEGG" id="aym:YM304_23880"/>
<dbReference type="EC" id="6.2.1.-" evidence="5"/>
<dbReference type="RefSeq" id="WP_015441949.1">
    <property type="nucleotide sequence ID" value="NC_020520.1"/>
</dbReference>
<feature type="domain" description="AMP-dependent synthetase/ligase" evidence="3">
    <location>
        <begin position="336"/>
        <end position="695"/>
    </location>
</feature>
<dbReference type="SUPFAM" id="SSF56801">
    <property type="entry name" value="Acetyl-CoA synthetase-like"/>
    <property type="match status" value="1"/>
</dbReference>
<name>A0A6C7E9K7_ILUCY</name>
<dbReference type="Pfam" id="PF00501">
    <property type="entry name" value="AMP-binding"/>
    <property type="match status" value="1"/>
</dbReference>
<evidence type="ECO:0000313" key="6">
    <source>
        <dbReference type="Proteomes" id="UP000011863"/>
    </source>
</evidence>
<dbReference type="PANTHER" id="PTHR43201">
    <property type="entry name" value="ACYL-COA SYNTHETASE"/>
    <property type="match status" value="1"/>
</dbReference>
<organism evidence="5 6">
    <name type="scientific">Ilumatobacter coccineus (strain NBRC 103263 / KCTC 29153 / YM16-304)</name>
    <dbReference type="NCBI Taxonomy" id="1313172"/>
    <lineage>
        <taxon>Bacteria</taxon>
        <taxon>Bacillati</taxon>
        <taxon>Actinomycetota</taxon>
        <taxon>Acidimicrobiia</taxon>
        <taxon>Acidimicrobiales</taxon>
        <taxon>Ilumatobacteraceae</taxon>
        <taxon>Ilumatobacter</taxon>
    </lineage>
</organism>
<dbReference type="InterPro" id="IPR029058">
    <property type="entry name" value="AB_hydrolase_fold"/>
</dbReference>
<accession>A0A6C7E9K7</accession>
<evidence type="ECO:0000259" key="4">
    <source>
        <dbReference type="Pfam" id="PF00561"/>
    </source>
</evidence>
<dbReference type="GO" id="GO:0006631">
    <property type="term" value="P:fatty acid metabolic process"/>
    <property type="evidence" value="ECO:0007669"/>
    <property type="project" value="TreeGrafter"/>
</dbReference>
<feature type="domain" description="AB hydrolase-1" evidence="4">
    <location>
        <begin position="50"/>
        <end position="289"/>
    </location>
</feature>
<dbReference type="Gene3D" id="3.40.50.12780">
    <property type="entry name" value="N-terminal domain of ligase-like"/>
    <property type="match status" value="1"/>
</dbReference>
<reference evidence="5 6" key="1">
    <citation type="journal article" date="2013" name="Int. J. Syst. Evol. Microbiol.">
        <title>Ilumatobacter nonamiense sp. nov. and Ilumatobacter coccineum sp. nov., isolated from seashore sand.</title>
        <authorList>
            <person name="Matsumoto A."/>
            <person name="Kasai H."/>
            <person name="Matsuo Y."/>
            <person name="Shizuri Y."/>
            <person name="Ichikawa N."/>
            <person name="Fujita N."/>
            <person name="Omura S."/>
            <person name="Takahashi Y."/>
        </authorList>
    </citation>
    <scope>NUCLEOTIDE SEQUENCE [LARGE SCALE GENOMIC DNA]</scope>
    <source>
        <strain evidence="6">NBRC 103263 / KCTC 29153 / YM16-304</strain>
    </source>
</reference>
<keyword evidence="2 5" id="KW-0436">Ligase</keyword>